<accession>A0A507CY56</accession>
<evidence type="ECO:0000256" key="1">
    <source>
        <dbReference type="ARBA" id="ARBA00004123"/>
    </source>
</evidence>
<evidence type="ECO:0000256" key="3">
    <source>
        <dbReference type="ARBA" id="ARBA00022771"/>
    </source>
</evidence>
<comment type="caution">
    <text evidence="9">The sequence shown here is derived from an EMBL/GenBank/DDBJ whole genome shotgun (WGS) entry which is preliminary data.</text>
</comment>
<dbReference type="InterPro" id="IPR012935">
    <property type="entry name" value="NuBaID_N"/>
</dbReference>
<dbReference type="InterPro" id="IPR013909">
    <property type="entry name" value="NuBaID_C"/>
</dbReference>
<reference evidence="9 10" key="1">
    <citation type="journal article" date="2019" name="Sci. Rep.">
        <title>Comparative genomics of chytrid fungi reveal insights into the obligate biotrophic and pathogenic lifestyle of Synchytrium endobioticum.</title>
        <authorList>
            <person name="van de Vossenberg B.T.L.H."/>
            <person name="Warris S."/>
            <person name="Nguyen H.D.T."/>
            <person name="van Gent-Pelzer M.P.E."/>
            <person name="Joly D.L."/>
            <person name="van de Geest H.C."/>
            <person name="Bonants P.J.M."/>
            <person name="Smith D.S."/>
            <person name="Levesque C.A."/>
            <person name="van der Lee T.A.J."/>
        </authorList>
    </citation>
    <scope>NUCLEOTIDE SEQUENCE [LARGE SCALE GENOMIC DNA]</scope>
    <source>
        <strain evidence="9 10">LEV6574</strain>
    </source>
</reference>
<organism evidence="9 10">
    <name type="scientific">Synchytrium endobioticum</name>
    <dbReference type="NCBI Taxonomy" id="286115"/>
    <lineage>
        <taxon>Eukaryota</taxon>
        <taxon>Fungi</taxon>
        <taxon>Fungi incertae sedis</taxon>
        <taxon>Chytridiomycota</taxon>
        <taxon>Chytridiomycota incertae sedis</taxon>
        <taxon>Chytridiomycetes</taxon>
        <taxon>Synchytriales</taxon>
        <taxon>Synchytriaceae</taxon>
        <taxon>Synchytrium</taxon>
    </lineage>
</organism>
<gene>
    <name evidence="9" type="ORF">SeLEV6574_g04697</name>
</gene>
<protein>
    <recommendedName>
        <fullName evidence="11">C3HC-type domain-containing protein</fullName>
    </recommendedName>
</protein>
<dbReference type="PANTHER" id="PTHR15835:SF6">
    <property type="entry name" value="ZINC FINGER C3HC-TYPE PROTEIN 1"/>
    <property type="match status" value="1"/>
</dbReference>
<keyword evidence="4" id="KW-0862">Zinc</keyword>
<feature type="compositionally biased region" description="Polar residues" evidence="6">
    <location>
        <begin position="313"/>
        <end position="336"/>
    </location>
</feature>
<name>A0A507CY56_9FUNG</name>
<dbReference type="GO" id="GO:0005634">
    <property type="term" value="C:nucleus"/>
    <property type="evidence" value="ECO:0007669"/>
    <property type="project" value="UniProtKB-SubCell"/>
</dbReference>
<evidence type="ECO:0008006" key="11">
    <source>
        <dbReference type="Google" id="ProtNLM"/>
    </source>
</evidence>
<evidence type="ECO:0000313" key="10">
    <source>
        <dbReference type="Proteomes" id="UP000320475"/>
    </source>
</evidence>
<feature type="compositionally biased region" description="Polar residues" evidence="6">
    <location>
        <begin position="280"/>
        <end position="296"/>
    </location>
</feature>
<sequence length="336" mass="37122">MSARTKRALDEAASTLDRSSSADAHDVIKLSDAGLATRLATFKMKCGRRLICAYNTTSLVLRNREDDGVKAITAKFVEQLTNQHSRACVWKITAIDKTLCRFPLRSSASTVRAFERRYKSFQNLLPYHVPITKFDLDQSTIETLYTLARLSSATSSTPACTSITEFDKSCLGLALYGWQAEEQHGDLNFARCFLCMRSVGLWNFKKVDTPEGCQVTPLSKKKRPSEGVAVEESLDVKAQHRWFCPWVYNELIGSTSSAEYSKKVGWEITLDSLLQSASSTGTNAISPSSRHATTGGSTRGSEDVLSRMKEASNLVSSLLRQRPPTKTSDTLMSSSS</sequence>
<evidence type="ECO:0000313" key="9">
    <source>
        <dbReference type="EMBL" id="TPX44124.1"/>
    </source>
</evidence>
<dbReference type="Pfam" id="PF07967">
    <property type="entry name" value="zf-C3HC"/>
    <property type="match status" value="1"/>
</dbReference>
<keyword evidence="5" id="KW-0539">Nucleus</keyword>
<dbReference type="Proteomes" id="UP000320475">
    <property type="component" value="Unassembled WGS sequence"/>
</dbReference>
<dbReference type="PANTHER" id="PTHR15835">
    <property type="entry name" value="NUCLEAR-INTERACTING PARTNER OF ALK"/>
    <property type="match status" value="1"/>
</dbReference>
<keyword evidence="2" id="KW-0479">Metal-binding</keyword>
<feature type="region of interest" description="Disordered" evidence="6">
    <location>
        <begin position="280"/>
        <end position="336"/>
    </location>
</feature>
<evidence type="ECO:0000256" key="6">
    <source>
        <dbReference type="SAM" id="MobiDB-lite"/>
    </source>
</evidence>
<keyword evidence="3" id="KW-0863">Zinc-finger</keyword>
<comment type="subcellular location">
    <subcellularLocation>
        <location evidence="1">Nucleus</location>
    </subcellularLocation>
</comment>
<evidence type="ECO:0000256" key="4">
    <source>
        <dbReference type="ARBA" id="ARBA00022833"/>
    </source>
</evidence>
<evidence type="ECO:0000256" key="5">
    <source>
        <dbReference type="ARBA" id="ARBA00023242"/>
    </source>
</evidence>
<dbReference type="VEuPathDB" id="FungiDB:SeMB42_g02797"/>
<dbReference type="GO" id="GO:0008270">
    <property type="term" value="F:zinc ion binding"/>
    <property type="evidence" value="ECO:0007669"/>
    <property type="project" value="UniProtKB-KW"/>
</dbReference>
<proteinExistence type="predicted"/>
<dbReference type="Pfam" id="PF08600">
    <property type="entry name" value="NuBaID_C"/>
    <property type="match status" value="1"/>
</dbReference>
<feature type="domain" description="C3HC-type" evidence="7">
    <location>
        <begin position="48"/>
        <end position="124"/>
    </location>
</feature>
<feature type="compositionally biased region" description="Basic and acidic residues" evidence="6">
    <location>
        <begin position="300"/>
        <end position="310"/>
    </location>
</feature>
<dbReference type="AlphaFoldDB" id="A0A507CY56"/>
<dbReference type="OrthoDB" id="2100628at2759"/>
<evidence type="ECO:0000259" key="7">
    <source>
        <dbReference type="Pfam" id="PF07967"/>
    </source>
</evidence>
<feature type="domain" description="NuBaID C-terminal" evidence="8">
    <location>
        <begin position="172"/>
        <end position="275"/>
    </location>
</feature>
<evidence type="ECO:0000259" key="8">
    <source>
        <dbReference type="Pfam" id="PF08600"/>
    </source>
</evidence>
<evidence type="ECO:0000256" key="2">
    <source>
        <dbReference type="ARBA" id="ARBA00022723"/>
    </source>
</evidence>
<dbReference type="EMBL" id="QEAM01000197">
    <property type="protein sequence ID" value="TPX44124.1"/>
    <property type="molecule type" value="Genomic_DNA"/>
</dbReference>